<evidence type="ECO:0000313" key="3">
    <source>
        <dbReference type="EMBL" id="KZV88097.1"/>
    </source>
</evidence>
<evidence type="ECO:0000256" key="2">
    <source>
        <dbReference type="SAM" id="MobiDB-lite"/>
    </source>
</evidence>
<dbReference type="EMBL" id="KV426108">
    <property type="protein sequence ID" value="KZV88097.1"/>
    <property type="molecule type" value="Genomic_DNA"/>
</dbReference>
<sequence>MEVPQNAVATVTLEGLLQHIDGNPLSATFHRCELLPDMVQIYPVKALARNQKPRPGKFRPDGAAPRPPSTLPPPGDMHLNLRLGKFIGDGRSGIVFEAEQLPDAVANSEHAFPPLVVKIVRQERCQSGAREAWFYDHLECLQGVVVPRCYGWFELRLTPEWEVPAWSTYPTSNSRTDAIEGPAEFMSYHISDLREKNLRPSPIMTELAAARDRLFILVMERVGGRFQRQPTYDDSESEPRLSAAYTELAHMGVDMSLDIKGRNVCMAPEAPPGLPSLPSPFTGRTHNIRLIDFELALRTDWSVAVIVSNCESHFGSV</sequence>
<evidence type="ECO:0000313" key="4">
    <source>
        <dbReference type="Proteomes" id="UP000077266"/>
    </source>
</evidence>
<dbReference type="PROSITE" id="PS00107">
    <property type="entry name" value="PROTEIN_KINASE_ATP"/>
    <property type="match status" value="1"/>
</dbReference>
<organism evidence="3 4">
    <name type="scientific">Exidia glandulosa HHB12029</name>
    <dbReference type="NCBI Taxonomy" id="1314781"/>
    <lineage>
        <taxon>Eukaryota</taxon>
        <taxon>Fungi</taxon>
        <taxon>Dikarya</taxon>
        <taxon>Basidiomycota</taxon>
        <taxon>Agaricomycotina</taxon>
        <taxon>Agaricomycetes</taxon>
        <taxon>Auriculariales</taxon>
        <taxon>Exidiaceae</taxon>
        <taxon>Exidia</taxon>
    </lineage>
</organism>
<dbReference type="InParanoid" id="A0A165F0K7"/>
<name>A0A165F0K7_EXIGL</name>
<feature type="binding site" evidence="1">
    <location>
        <position position="118"/>
    </location>
    <ligand>
        <name>ATP</name>
        <dbReference type="ChEBI" id="CHEBI:30616"/>
    </ligand>
</feature>
<keyword evidence="1" id="KW-0547">Nucleotide-binding</keyword>
<dbReference type="OrthoDB" id="3182995at2759"/>
<protein>
    <recommendedName>
        <fullName evidence="5">Protein kinase domain-containing protein</fullName>
    </recommendedName>
</protein>
<reference evidence="3 4" key="1">
    <citation type="journal article" date="2016" name="Mol. Biol. Evol.">
        <title>Comparative Genomics of Early-Diverging Mushroom-Forming Fungi Provides Insights into the Origins of Lignocellulose Decay Capabilities.</title>
        <authorList>
            <person name="Nagy L.G."/>
            <person name="Riley R."/>
            <person name="Tritt A."/>
            <person name="Adam C."/>
            <person name="Daum C."/>
            <person name="Floudas D."/>
            <person name="Sun H."/>
            <person name="Yadav J.S."/>
            <person name="Pangilinan J."/>
            <person name="Larsson K.H."/>
            <person name="Matsuura K."/>
            <person name="Barry K."/>
            <person name="Labutti K."/>
            <person name="Kuo R."/>
            <person name="Ohm R.A."/>
            <person name="Bhattacharya S.S."/>
            <person name="Shirouzu T."/>
            <person name="Yoshinaga Y."/>
            <person name="Martin F.M."/>
            <person name="Grigoriev I.V."/>
            <person name="Hibbett D.S."/>
        </authorList>
    </citation>
    <scope>NUCLEOTIDE SEQUENCE [LARGE SCALE GENOMIC DNA]</scope>
    <source>
        <strain evidence="3 4">HHB12029</strain>
    </source>
</reference>
<evidence type="ECO:0000256" key="1">
    <source>
        <dbReference type="PROSITE-ProRule" id="PRU10141"/>
    </source>
</evidence>
<feature type="region of interest" description="Disordered" evidence="2">
    <location>
        <begin position="51"/>
        <end position="75"/>
    </location>
</feature>
<accession>A0A165F0K7</accession>
<feature type="compositionally biased region" description="Pro residues" evidence="2">
    <location>
        <begin position="65"/>
        <end position="75"/>
    </location>
</feature>
<evidence type="ECO:0008006" key="5">
    <source>
        <dbReference type="Google" id="ProtNLM"/>
    </source>
</evidence>
<gene>
    <name evidence="3" type="ORF">EXIGLDRAFT_773064</name>
</gene>
<dbReference type="InterPro" id="IPR017441">
    <property type="entry name" value="Protein_kinase_ATP_BS"/>
</dbReference>
<dbReference type="AlphaFoldDB" id="A0A165F0K7"/>
<keyword evidence="1" id="KW-0067">ATP-binding</keyword>
<dbReference type="Proteomes" id="UP000077266">
    <property type="component" value="Unassembled WGS sequence"/>
</dbReference>
<dbReference type="GO" id="GO:0005524">
    <property type="term" value="F:ATP binding"/>
    <property type="evidence" value="ECO:0007669"/>
    <property type="project" value="UniProtKB-UniRule"/>
</dbReference>
<proteinExistence type="predicted"/>
<keyword evidence="4" id="KW-1185">Reference proteome</keyword>